<gene>
    <name evidence="4" type="ORF">FHR99_002309</name>
</gene>
<proteinExistence type="predicted"/>
<dbReference type="PROSITE" id="PS50983">
    <property type="entry name" value="FE_B12_PBP"/>
    <property type="match status" value="1"/>
</dbReference>
<feature type="chain" id="PRO_5031122219" evidence="2">
    <location>
        <begin position="29"/>
        <end position="302"/>
    </location>
</feature>
<dbReference type="SUPFAM" id="SSF53807">
    <property type="entry name" value="Helical backbone' metal receptor"/>
    <property type="match status" value="1"/>
</dbReference>
<reference evidence="4 5" key="1">
    <citation type="submission" date="2020-08" db="EMBL/GenBank/DDBJ databases">
        <title>Genomic Encyclopedia of Type Strains, Phase III (KMG-III): the genomes of soil and plant-associated and newly described type strains.</title>
        <authorList>
            <person name="Whitman W."/>
        </authorList>
    </citation>
    <scope>NUCLEOTIDE SEQUENCE [LARGE SCALE GENOMIC DNA]</scope>
    <source>
        <strain evidence="4 5">CECT 8654</strain>
    </source>
</reference>
<sequence>MLRYARNDGGWRLAAAVFASLLLSSAQASDQRCVVDDIEHTVCLPKPAERIIALSPGATELLFAAGAGHKVIAAVTFSDFPEEAKALPRIGSYNRFDMEAIVAAQPDLIIAWKEGNPREQVEQLRELGFPVYHGDQRDFLDIASTIQRLGILAGTELSANTEATRFLDGIAHYRDQFQTKAPVRTFYQVWVNPLMTANRNHFIGHAITLCGGDNIFADLDRLTPRIGVEAVLAENPEVIIAGGMGEDDPSWLNAWRPYSNIVAVQKDNLFFVPPSTLQRPSPRLLDGIDLLCQHLETARGRR</sequence>
<dbReference type="NCBIfam" id="NF038402">
    <property type="entry name" value="TroA_like"/>
    <property type="match status" value="1"/>
</dbReference>
<evidence type="ECO:0000313" key="5">
    <source>
        <dbReference type="Proteomes" id="UP000537130"/>
    </source>
</evidence>
<dbReference type="RefSeq" id="WP_246386766.1">
    <property type="nucleotide sequence ID" value="NZ_JACHWY010000002.1"/>
</dbReference>
<accession>A0A7W4W6N7</accession>
<dbReference type="Pfam" id="PF01497">
    <property type="entry name" value="Peripla_BP_2"/>
    <property type="match status" value="1"/>
</dbReference>
<evidence type="ECO:0000313" key="4">
    <source>
        <dbReference type="EMBL" id="MBB3048043.1"/>
    </source>
</evidence>
<feature type="domain" description="Fe/B12 periplasmic-binding" evidence="3">
    <location>
        <begin position="50"/>
        <end position="299"/>
    </location>
</feature>
<dbReference type="Proteomes" id="UP000537130">
    <property type="component" value="Unassembled WGS sequence"/>
</dbReference>
<dbReference type="EMBL" id="JACHWY010000002">
    <property type="protein sequence ID" value="MBB3048043.1"/>
    <property type="molecule type" value="Genomic_DNA"/>
</dbReference>
<keyword evidence="1 2" id="KW-0732">Signal</keyword>
<dbReference type="PANTHER" id="PTHR30535">
    <property type="entry name" value="VITAMIN B12-BINDING PROTEIN"/>
    <property type="match status" value="1"/>
</dbReference>
<dbReference type="InterPro" id="IPR050902">
    <property type="entry name" value="ABC_Transporter_SBP"/>
</dbReference>
<comment type="caution">
    <text evidence="4">The sequence shown here is derived from an EMBL/GenBank/DDBJ whole genome shotgun (WGS) entry which is preliminary data.</text>
</comment>
<dbReference type="PANTHER" id="PTHR30535:SF34">
    <property type="entry name" value="MOLYBDATE-BINDING PROTEIN MOLA"/>
    <property type="match status" value="1"/>
</dbReference>
<organism evidence="4 5">
    <name type="scientific">Litorivivens lipolytica</name>
    <dbReference type="NCBI Taxonomy" id="1524264"/>
    <lineage>
        <taxon>Bacteria</taxon>
        <taxon>Pseudomonadati</taxon>
        <taxon>Pseudomonadota</taxon>
        <taxon>Gammaproteobacteria</taxon>
        <taxon>Litorivivens</taxon>
    </lineage>
</organism>
<feature type="signal peptide" evidence="2">
    <location>
        <begin position="1"/>
        <end position="28"/>
    </location>
</feature>
<dbReference type="Gene3D" id="3.40.50.1980">
    <property type="entry name" value="Nitrogenase molybdenum iron protein domain"/>
    <property type="match status" value="2"/>
</dbReference>
<dbReference type="GO" id="GO:0071281">
    <property type="term" value="P:cellular response to iron ion"/>
    <property type="evidence" value="ECO:0007669"/>
    <property type="project" value="TreeGrafter"/>
</dbReference>
<protein>
    <submittedName>
        <fullName evidence="4">Iron complex transport system substrate-binding protein</fullName>
    </submittedName>
</protein>
<name>A0A7W4W6N7_9GAMM</name>
<evidence type="ECO:0000256" key="2">
    <source>
        <dbReference type="SAM" id="SignalP"/>
    </source>
</evidence>
<dbReference type="InterPro" id="IPR054828">
    <property type="entry name" value="Vit_B12_bind_prot"/>
</dbReference>
<keyword evidence="5" id="KW-1185">Reference proteome</keyword>
<evidence type="ECO:0000256" key="1">
    <source>
        <dbReference type="ARBA" id="ARBA00022729"/>
    </source>
</evidence>
<dbReference type="AlphaFoldDB" id="A0A7W4W6N7"/>
<evidence type="ECO:0000259" key="3">
    <source>
        <dbReference type="PROSITE" id="PS50983"/>
    </source>
</evidence>
<dbReference type="InterPro" id="IPR002491">
    <property type="entry name" value="ABC_transptr_periplasmic_BD"/>
</dbReference>
<dbReference type="CDD" id="cd01144">
    <property type="entry name" value="BtuF"/>
    <property type="match status" value="1"/>
</dbReference>